<name>A0ABP8CT72_9FLAO</name>
<protein>
    <submittedName>
        <fullName evidence="1">Uncharacterized protein</fullName>
    </submittedName>
</protein>
<accession>A0ABP8CT72</accession>
<keyword evidence="2" id="KW-1185">Reference proteome</keyword>
<organism evidence="1 2">
    <name type="scientific">Winogradskyella damuponensis</name>
    <dbReference type="NCBI Taxonomy" id="943939"/>
    <lineage>
        <taxon>Bacteria</taxon>
        <taxon>Pseudomonadati</taxon>
        <taxon>Bacteroidota</taxon>
        <taxon>Flavobacteriia</taxon>
        <taxon>Flavobacteriales</taxon>
        <taxon>Flavobacteriaceae</taxon>
        <taxon>Winogradskyella</taxon>
    </lineage>
</organism>
<dbReference type="EMBL" id="BAABCB010000017">
    <property type="protein sequence ID" value="GAA4243136.1"/>
    <property type="molecule type" value="Genomic_DNA"/>
</dbReference>
<proteinExistence type="predicted"/>
<dbReference type="Proteomes" id="UP001501682">
    <property type="component" value="Unassembled WGS sequence"/>
</dbReference>
<evidence type="ECO:0000313" key="1">
    <source>
        <dbReference type="EMBL" id="GAA4243136.1"/>
    </source>
</evidence>
<evidence type="ECO:0000313" key="2">
    <source>
        <dbReference type="Proteomes" id="UP001501682"/>
    </source>
</evidence>
<reference evidence="2" key="1">
    <citation type="journal article" date="2019" name="Int. J. Syst. Evol. Microbiol.">
        <title>The Global Catalogue of Microorganisms (GCM) 10K type strain sequencing project: providing services to taxonomists for standard genome sequencing and annotation.</title>
        <authorList>
            <consortium name="The Broad Institute Genomics Platform"/>
            <consortium name="The Broad Institute Genome Sequencing Center for Infectious Disease"/>
            <person name="Wu L."/>
            <person name="Ma J."/>
        </authorList>
    </citation>
    <scope>NUCLEOTIDE SEQUENCE [LARGE SCALE GENOMIC DNA]</scope>
    <source>
        <strain evidence="2">JCM 17633</strain>
    </source>
</reference>
<comment type="caution">
    <text evidence="1">The sequence shown here is derived from an EMBL/GenBank/DDBJ whole genome shotgun (WGS) entry which is preliminary data.</text>
</comment>
<sequence length="52" mass="6349">MTCFMKALQDLRNRLLKSKPKRLKNDINRNDIDARRVLTRYFSKDDDDFLFI</sequence>
<gene>
    <name evidence="1" type="ORF">GCM10022292_16600</name>
</gene>